<reference evidence="1 2" key="1">
    <citation type="journal article" date="2016" name="Syst. Appl. Microbiol.">
        <title>Genomic characterization of a fructophilic bee symbiont Lactobacillus kunkeei reveals its niche-specific adaptation.</title>
        <authorList>
            <person name="Maeno S."/>
            <person name="Tanizawa Y."/>
            <person name="Kanesaki Y."/>
            <person name="Kubota E."/>
            <person name="Kumar H."/>
            <person name="Dicks L."/>
            <person name="Salminen S."/>
            <person name="Nakagawa J."/>
            <person name="Arita M."/>
            <person name="Endo A."/>
        </authorList>
    </citation>
    <scope>NUCLEOTIDE SEQUENCE [LARGE SCALE GENOMIC DNA]</scope>
    <source>
        <strain evidence="1 2">FF30-6</strain>
    </source>
</reference>
<dbReference type="RefSeq" id="WP_094750702.1">
    <property type="nucleotide sequence ID" value="NZ_BDDX01000005.1"/>
</dbReference>
<organism evidence="1 2">
    <name type="scientific">Apilactobacillus kunkeei</name>
    <dbReference type="NCBI Taxonomy" id="148814"/>
    <lineage>
        <taxon>Bacteria</taxon>
        <taxon>Bacillati</taxon>
        <taxon>Bacillota</taxon>
        <taxon>Bacilli</taxon>
        <taxon>Lactobacillales</taxon>
        <taxon>Lactobacillaceae</taxon>
        <taxon>Apilactobacillus</taxon>
    </lineage>
</organism>
<proteinExistence type="predicted"/>
<gene>
    <name evidence="1" type="ORF">FF306_00587</name>
</gene>
<comment type="caution">
    <text evidence="1">The sequence shown here is derived from an EMBL/GenBank/DDBJ whole genome shotgun (WGS) entry which is preliminary data.</text>
</comment>
<evidence type="ECO:0000313" key="2">
    <source>
        <dbReference type="Proteomes" id="UP000186588"/>
    </source>
</evidence>
<protein>
    <submittedName>
        <fullName evidence="1">Uncharacterized protein</fullName>
    </submittedName>
</protein>
<accession>A0A1L8CH15</accession>
<dbReference type="AlphaFoldDB" id="A0A1L8CH15"/>
<evidence type="ECO:0000313" key="1">
    <source>
        <dbReference type="EMBL" id="GAT90489.1"/>
    </source>
</evidence>
<sequence length="75" mass="8900">MDKLQFMDYTFMFNPSHSTYTNNEEGLTFFNLDGEVRIKIRFKNERLVLLPQSGVTIKKVDDKTYRIIANEYQSV</sequence>
<dbReference type="Proteomes" id="UP000186588">
    <property type="component" value="Unassembled WGS sequence"/>
</dbReference>
<name>A0A1L8CH15_9LACO</name>
<dbReference type="EMBL" id="BDDX01000005">
    <property type="protein sequence ID" value="GAT90489.1"/>
    <property type="molecule type" value="Genomic_DNA"/>
</dbReference>